<dbReference type="InterPro" id="IPR018305">
    <property type="entry name" value="Ribosomal_m50"/>
</dbReference>
<evidence type="ECO:0000313" key="8">
    <source>
        <dbReference type="Proteomes" id="UP000887575"/>
    </source>
</evidence>
<evidence type="ECO:0000256" key="6">
    <source>
        <dbReference type="ARBA" id="ARBA00035183"/>
    </source>
</evidence>
<keyword evidence="3" id="KW-0689">Ribosomal protein</keyword>
<sequence length="282" mass="32601">MRRSTVCLVRGANSRGFFSKIFGGSEATSTSKETTATKMTKEEKEALRSRLSEVRTDVEKKNEAAIARTTTFSDDMLDERLDMDSIRARGVMKYRYTYNPPSNVKELVLSVVEKVTKSRDLNQTFPNNKVKFEILSKLLTNLKHSPTNSRLLHIKKASDVVEFYEEPVKNIDAYAQLARTENLPANLHVAEQPVRFHPEDKHAWHGGITAFPGGGGKVFGLRNKRILRQFNPKTEWYDYEEQNFDYSRPEKGMPWDPEISKKMDRYPDRRYSLSTKTFFKTQ</sequence>
<comment type="subcellular location">
    <subcellularLocation>
        <location evidence="1">Mitochondrion</location>
    </subcellularLocation>
</comment>
<evidence type="ECO:0000256" key="7">
    <source>
        <dbReference type="ARBA" id="ARBA00035398"/>
    </source>
</evidence>
<dbReference type="GO" id="GO:0005762">
    <property type="term" value="C:mitochondrial large ribosomal subunit"/>
    <property type="evidence" value="ECO:0007669"/>
    <property type="project" value="TreeGrafter"/>
</dbReference>
<evidence type="ECO:0000256" key="5">
    <source>
        <dbReference type="ARBA" id="ARBA00023274"/>
    </source>
</evidence>
<evidence type="ECO:0000256" key="2">
    <source>
        <dbReference type="ARBA" id="ARBA00008860"/>
    </source>
</evidence>
<keyword evidence="5" id="KW-0687">Ribonucleoprotein</keyword>
<keyword evidence="8" id="KW-1185">Reference proteome</keyword>
<keyword evidence="4" id="KW-0496">Mitochondrion</keyword>
<name>A0AAF3FGQ3_9BILA</name>
<evidence type="ECO:0000313" key="9">
    <source>
        <dbReference type="WBParaSite" id="MBELARI_LOCUS5838"/>
    </source>
</evidence>
<evidence type="ECO:0000256" key="4">
    <source>
        <dbReference type="ARBA" id="ARBA00023128"/>
    </source>
</evidence>
<accession>A0AAF3FGQ3</accession>
<proteinExistence type="inferred from homology"/>
<dbReference type="PANTHER" id="PTHR31542:SF1">
    <property type="entry name" value="LARGE RIBOSOMAL SUBUNIT PROTEIN ML50"/>
    <property type="match status" value="1"/>
</dbReference>
<protein>
    <recommendedName>
        <fullName evidence="6">Large ribosomal subunit protein mL50</fullName>
    </recommendedName>
    <alternativeName>
        <fullName evidence="7">39S ribosomal protein L50, mitochondrial</fullName>
    </alternativeName>
</protein>
<organism evidence="8 9">
    <name type="scientific">Mesorhabditis belari</name>
    <dbReference type="NCBI Taxonomy" id="2138241"/>
    <lineage>
        <taxon>Eukaryota</taxon>
        <taxon>Metazoa</taxon>
        <taxon>Ecdysozoa</taxon>
        <taxon>Nematoda</taxon>
        <taxon>Chromadorea</taxon>
        <taxon>Rhabditida</taxon>
        <taxon>Rhabditina</taxon>
        <taxon>Rhabditomorpha</taxon>
        <taxon>Rhabditoidea</taxon>
        <taxon>Rhabditidae</taxon>
        <taxon>Mesorhabditinae</taxon>
        <taxon>Mesorhabditis</taxon>
    </lineage>
</organism>
<dbReference type="Proteomes" id="UP000887575">
    <property type="component" value="Unassembled WGS sequence"/>
</dbReference>
<evidence type="ECO:0000256" key="1">
    <source>
        <dbReference type="ARBA" id="ARBA00004173"/>
    </source>
</evidence>
<reference evidence="9" key="1">
    <citation type="submission" date="2024-02" db="UniProtKB">
        <authorList>
            <consortium name="WormBaseParasite"/>
        </authorList>
    </citation>
    <scope>IDENTIFICATION</scope>
</reference>
<dbReference type="Pfam" id="PF10501">
    <property type="entry name" value="Ribosomal_L50"/>
    <property type="match status" value="1"/>
</dbReference>
<dbReference type="WBParaSite" id="MBELARI_LOCUS5838">
    <property type="protein sequence ID" value="MBELARI_LOCUS5838"/>
    <property type="gene ID" value="MBELARI_LOCUS5838"/>
</dbReference>
<dbReference type="AlphaFoldDB" id="A0AAF3FGQ3"/>
<dbReference type="PANTHER" id="PTHR31542">
    <property type="entry name" value="39A RIBOSOMAL PROTEIN L50, MITOCHONDRIAL"/>
    <property type="match status" value="1"/>
</dbReference>
<comment type="similarity">
    <text evidence="2">Belongs to the mitochondrion-specific ribosomal protein mL50 family.</text>
</comment>
<evidence type="ECO:0000256" key="3">
    <source>
        <dbReference type="ARBA" id="ARBA00022980"/>
    </source>
</evidence>